<dbReference type="RefSeq" id="WP_128499036.1">
    <property type="nucleotide sequence ID" value="NZ_RZNC01000003.1"/>
</dbReference>
<comment type="caution">
    <text evidence="2">The sequence shown here is derived from an EMBL/GenBank/DDBJ whole genome shotgun (WGS) entry which is preliminary data.</text>
</comment>
<keyword evidence="3" id="KW-1185">Reference proteome</keyword>
<dbReference type="Pfam" id="PF09954">
    <property type="entry name" value="DUF2188"/>
    <property type="match status" value="1"/>
</dbReference>
<sequence length="71" mass="7593">MAHGDVTSRDNRGQWENSVEGMPERSASYSSRDEAVEAGAALATELGSSHVVEEAEPSGVITDEQEDDDAR</sequence>
<dbReference type="InterPro" id="IPR018691">
    <property type="entry name" value="DUF2188"/>
</dbReference>
<protein>
    <submittedName>
        <fullName evidence="2">DUF2188 domain-containing protein</fullName>
    </submittedName>
</protein>
<name>A0A3S4C2P5_9MICO</name>
<feature type="compositionally biased region" description="Basic and acidic residues" evidence="1">
    <location>
        <begin position="1"/>
        <end position="13"/>
    </location>
</feature>
<reference evidence="2 3" key="1">
    <citation type="submission" date="2018-12" db="EMBL/GenBank/DDBJ databases">
        <authorList>
            <person name="Li F."/>
        </authorList>
    </citation>
    <scope>NUCLEOTIDE SEQUENCE [LARGE SCALE GENOMIC DNA]</scope>
    <source>
        <strain evidence="2 3">8H24J-4-2</strain>
    </source>
</reference>
<evidence type="ECO:0000313" key="3">
    <source>
        <dbReference type="Proteomes" id="UP000288603"/>
    </source>
</evidence>
<gene>
    <name evidence="2" type="ORF">ELQ92_11275</name>
</gene>
<dbReference type="AlphaFoldDB" id="A0A3S4C2P5"/>
<dbReference type="OrthoDB" id="5007698at2"/>
<organism evidence="2 3">
    <name type="scientific">Labedella populi</name>
    <dbReference type="NCBI Taxonomy" id="2498850"/>
    <lineage>
        <taxon>Bacteria</taxon>
        <taxon>Bacillati</taxon>
        <taxon>Actinomycetota</taxon>
        <taxon>Actinomycetes</taxon>
        <taxon>Micrococcales</taxon>
        <taxon>Microbacteriaceae</taxon>
        <taxon>Labedella</taxon>
    </lineage>
</organism>
<evidence type="ECO:0000256" key="1">
    <source>
        <dbReference type="SAM" id="MobiDB-lite"/>
    </source>
</evidence>
<feature type="region of interest" description="Disordered" evidence="1">
    <location>
        <begin position="1"/>
        <end position="71"/>
    </location>
</feature>
<accession>A0A3S4C2P5</accession>
<evidence type="ECO:0000313" key="2">
    <source>
        <dbReference type="EMBL" id="RWZ61548.1"/>
    </source>
</evidence>
<dbReference type="Proteomes" id="UP000288603">
    <property type="component" value="Unassembled WGS sequence"/>
</dbReference>
<dbReference type="EMBL" id="RZNC01000003">
    <property type="protein sequence ID" value="RWZ61548.1"/>
    <property type="molecule type" value="Genomic_DNA"/>
</dbReference>
<proteinExistence type="predicted"/>